<keyword evidence="4" id="KW-1185">Reference proteome</keyword>
<organism evidence="3 4">
    <name type="scientific">Raphidocelis subcapitata</name>
    <dbReference type="NCBI Taxonomy" id="307507"/>
    <lineage>
        <taxon>Eukaryota</taxon>
        <taxon>Viridiplantae</taxon>
        <taxon>Chlorophyta</taxon>
        <taxon>core chlorophytes</taxon>
        <taxon>Chlorophyceae</taxon>
        <taxon>CS clade</taxon>
        <taxon>Sphaeropleales</taxon>
        <taxon>Selenastraceae</taxon>
        <taxon>Raphidocelis</taxon>
    </lineage>
</organism>
<dbReference type="PANTHER" id="PTHR20903">
    <property type="entry name" value="PREFOLDIN SUBUNIT 1-RELATED"/>
    <property type="match status" value="1"/>
</dbReference>
<comment type="caution">
    <text evidence="3">The sequence shown here is derived from an EMBL/GenBank/DDBJ whole genome shotgun (WGS) entry which is preliminary data.</text>
</comment>
<evidence type="ECO:0000256" key="2">
    <source>
        <dbReference type="ARBA" id="ARBA00023186"/>
    </source>
</evidence>
<dbReference type="Proteomes" id="UP000247498">
    <property type="component" value="Unassembled WGS sequence"/>
</dbReference>
<dbReference type="Gene3D" id="1.10.287.370">
    <property type="match status" value="1"/>
</dbReference>
<dbReference type="GO" id="GO:0005737">
    <property type="term" value="C:cytoplasm"/>
    <property type="evidence" value="ECO:0007669"/>
    <property type="project" value="TreeGrafter"/>
</dbReference>
<evidence type="ECO:0000313" key="3">
    <source>
        <dbReference type="EMBL" id="GBF91926.1"/>
    </source>
</evidence>
<dbReference type="AlphaFoldDB" id="A0A2V0NWC7"/>
<dbReference type="FunCoup" id="A0A2V0NWC7">
    <property type="interactions" value="1774"/>
</dbReference>
<dbReference type="SUPFAM" id="SSF46579">
    <property type="entry name" value="Prefoldin"/>
    <property type="match status" value="1"/>
</dbReference>
<dbReference type="InParanoid" id="A0A2V0NWC7"/>
<dbReference type="Pfam" id="PF01920">
    <property type="entry name" value="Prefoldin_2"/>
    <property type="match status" value="1"/>
</dbReference>
<dbReference type="PANTHER" id="PTHR20903:SF0">
    <property type="entry name" value="PREFOLDIN SUBUNIT 1"/>
    <property type="match status" value="1"/>
</dbReference>
<dbReference type="GO" id="GO:0051082">
    <property type="term" value="F:unfolded protein binding"/>
    <property type="evidence" value="ECO:0007669"/>
    <property type="project" value="InterPro"/>
</dbReference>
<dbReference type="InterPro" id="IPR009053">
    <property type="entry name" value="Prefoldin"/>
</dbReference>
<dbReference type="STRING" id="307507.A0A2V0NWC7"/>
<protein>
    <recommendedName>
        <fullName evidence="5">Prefoldin subunit</fullName>
    </recommendedName>
</protein>
<dbReference type="GO" id="GO:0044183">
    <property type="term" value="F:protein folding chaperone"/>
    <property type="evidence" value="ECO:0007669"/>
    <property type="project" value="TreeGrafter"/>
</dbReference>
<sequence length="133" mass="14510">MAQPGPDKDTQTLLELRNKLEMSSSYLAMVQQQQRRNAVNTRRAQLTLDELQALPESAPMFKIVGKAYFFSPKPELVEGLSSDVQAGRDAAGELLKQHERAEKALRDVQTEITEVVKGSPAAAAAFQKALAGA</sequence>
<evidence type="ECO:0008006" key="5">
    <source>
        <dbReference type="Google" id="ProtNLM"/>
    </source>
</evidence>
<keyword evidence="2" id="KW-0143">Chaperone</keyword>
<evidence type="ECO:0000256" key="1">
    <source>
        <dbReference type="ARBA" id="ARBA00008045"/>
    </source>
</evidence>
<dbReference type="EMBL" id="BDRX01000028">
    <property type="protein sequence ID" value="GBF91926.1"/>
    <property type="molecule type" value="Genomic_DNA"/>
</dbReference>
<accession>A0A2V0NWC7</accession>
<gene>
    <name evidence="3" type="ORF">Rsub_04650</name>
</gene>
<proteinExistence type="inferred from homology"/>
<dbReference type="OrthoDB" id="5242628at2759"/>
<evidence type="ECO:0000313" key="4">
    <source>
        <dbReference type="Proteomes" id="UP000247498"/>
    </source>
</evidence>
<name>A0A2V0NWC7_9CHLO</name>
<dbReference type="GO" id="GO:0016272">
    <property type="term" value="C:prefoldin complex"/>
    <property type="evidence" value="ECO:0007669"/>
    <property type="project" value="InterPro"/>
</dbReference>
<reference evidence="3 4" key="1">
    <citation type="journal article" date="2018" name="Sci. Rep.">
        <title>Raphidocelis subcapitata (=Pseudokirchneriella subcapitata) provides an insight into genome evolution and environmental adaptations in the Sphaeropleales.</title>
        <authorList>
            <person name="Suzuki S."/>
            <person name="Yamaguchi H."/>
            <person name="Nakajima N."/>
            <person name="Kawachi M."/>
        </authorList>
    </citation>
    <scope>NUCLEOTIDE SEQUENCE [LARGE SCALE GENOMIC DNA]</scope>
    <source>
        <strain evidence="3 4">NIES-35</strain>
    </source>
</reference>
<dbReference type="InterPro" id="IPR002777">
    <property type="entry name" value="PFD_beta-like"/>
</dbReference>
<comment type="similarity">
    <text evidence="1">Belongs to the prefoldin subunit beta family.</text>
</comment>
<dbReference type="GO" id="GO:0009409">
    <property type="term" value="P:response to cold"/>
    <property type="evidence" value="ECO:0007669"/>
    <property type="project" value="UniProtKB-ARBA"/>
</dbReference>